<comment type="similarity">
    <text evidence="2 11">Belongs to the FKBP-type PPIase family. Tig subfamily.</text>
</comment>
<evidence type="ECO:0000256" key="8">
    <source>
        <dbReference type="ARBA" id="ARBA00023235"/>
    </source>
</evidence>
<dbReference type="GO" id="GO:0043335">
    <property type="term" value="P:protein unfolding"/>
    <property type="evidence" value="ECO:0007669"/>
    <property type="project" value="TreeGrafter"/>
</dbReference>
<evidence type="ECO:0000256" key="9">
    <source>
        <dbReference type="ARBA" id="ARBA00023306"/>
    </source>
</evidence>
<name>A0A4R1CG17_9ACTN</name>
<comment type="subcellular location">
    <subcellularLocation>
        <location evidence="11">Cytoplasm</location>
    </subcellularLocation>
    <text evidence="11">About half TF is bound to the ribosome near the polypeptide exit tunnel while the other half is free in the cytoplasm.</text>
</comment>
<evidence type="ECO:0000259" key="13">
    <source>
        <dbReference type="Pfam" id="PF05697"/>
    </source>
</evidence>
<dbReference type="SUPFAM" id="SSF54534">
    <property type="entry name" value="FKBP-like"/>
    <property type="match status" value="1"/>
</dbReference>
<dbReference type="SUPFAM" id="SSF109998">
    <property type="entry name" value="Triger factor/SurA peptide-binding domain-like"/>
    <property type="match status" value="1"/>
</dbReference>
<dbReference type="RefSeq" id="WP_131582193.1">
    <property type="nucleotide sequence ID" value="NZ_SJZJ01000006.1"/>
</dbReference>
<keyword evidence="11" id="KW-0963">Cytoplasm</keyword>
<comment type="function">
    <text evidence="11">Involved in protein export. Acts as a chaperone by maintaining the newly synthesized protein in an open conformation. Functions as a peptidyl-prolyl cis-trans isomerase.</text>
</comment>
<dbReference type="Pfam" id="PF05697">
    <property type="entry name" value="Trigger_N"/>
    <property type="match status" value="1"/>
</dbReference>
<dbReference type="InterPro" id="IPR027304">
    <property type="entry name" value="Trigger_fact/SurA_dom_sf"/>
</dbReference>
<dbReference type="EC" id="5.2.1.8" evidence="3 11"/>
<evidence type="ECO:0000259" key="14">
    <source>
        <dbReference type="Pfam" id="PF05698"/>
    </source>
</evidence>
<dbReference type="InterPro" id="IPR046357">
    <property type="entry name" value="PPIase_dom_sf"/>
</dbReference>
<dbReference type="InterPro" id="IPR008881">
    <property type="entry name" value="Trigger_fac_ribosome-bd_bac"/>
</dbReference>
<dbReference type="PANTHER" id="PTHR30560">
    <property type="entry name" value="TRIGGER FACTOR CHAPERONE AND PEPTIDYL-PROLYL CIS/TRANS ISOMERASE"/>
    <property type="match status" value="1"/>
</dbReference>
<dbReference type="GO" id="GO:0005737">
    <property type="term" value="C:cytoplasm"/>
    <property type="evidence" value="ECO:0007669"/>
    <property type="project" value="UniProtKB-SubCell"/>
</dbReference>
<evidence type="ECO:0000259" key="12">
    <source>
        <dbReference type="Pfam" id="PF00254"/>
    </source>
</evidence>
<dbReference type="GO" id="GO:0043022">
    <property type="term" value="F:ribosome binding"/>
    <property type="evidence" value="ECO:0007669"/>
    <property type="project" value="TreeGrafter"/>
</dbReference>
<dbReference type="GO" id="GO:0051301">
    <property type="term" value="P:cell division"/>
    <property type="evidence" value="ECO:0007669"/>
    <property type="project" value="UniProtKB-KW"/>
</dbReference>
<feature type="domain" description="Trigger factor C-terminal" evidence="14">
    <location>
        <begin position="258"/>
        <end position="420"/>
    </location>
</feature>
<dbReference type="GO" id="GO:0044183">
    <property type="term" value="F:protein folding chaperone"/>
    <property type="evidence" value="ECO:0007669"/>
    <property type="project" value="TreeGrafter"/>
</dbReference>
<feature type="domain" description="PPIase FKBP-type" evidence="12">
    <location>
        <begin position="157"/>
        <end position="214"/>
    </location>
</feature>
<dbReference type="GO" id="GO:0003755">
    <property type="term" value="F:peptidyl-prolyl cis-trans isomerase activity"/>
    <property type="evidence" value="ECO:0007669"/>
    <property type="project" value="UniProtKB-UniRule"/>
</dbReference>
<dbReference type="Gene3D" id="3.10.50.40">
    <property type="match status" value="1"/>
</dbReference>
<keyword evidence="6 11" id="KW-0697">Rotamase</keyword>
<keyword evidence="9 11" id="KW-0131">Cell cycle</keyword>
<dbReference type="Pfam" id="PF00254">
    <property type="entry name" value="FKBP_C"/>
    <property type="match status" value="1"/>
</dbReference>
<dbReference type="NCBIfam" id="TIGR00115">
    <property type="entry name" value="tig"/>
    <property type="match status" value="1"/>
</dbReference>
<dbReference type="PIRSF" id="PIRSF003095">
    <property type="entry name" value="Trigger_factor"/>
    <property type="match status" value="1"/>
</dbReference>
<dbReference type="InterPro" id="IPR001179">
    <property type="entry name" value="PPIase_FKBP_dom"/>
</dbReference>
<comment type="caution">
    <text evidence="15">The sequence shown here is derived from an EMBL/GenBank/DDBJ whole genome shotgun (WGS) entry which is preliminary data.</text>
</comment>
<evidence type="ECO:0000313" key="16">
    <source>
        <dbReference type="Proteomes" id="UP000295453"/>
    </source>
</evidence>
<evidence type="ECO:0000313" key="15">
    <source>
        <dbReference type="EMBL" id="TCJ30069.1"/>
    </source>
</evidence>
<accession>A0A4R1CG17</accession>
<dbReference type="Gene3D" id="3.30.70.1050">
    <property type="entry name" value="Trigger factor ribosome-binding domain"/>
    <property type="match status" value="1"/>
</dbReference>
<dbReference type="OrthoDB" id="9767721at2"/>
<keyword evidence="5 11" id="KW-0132">Cell division</keyword>
<sequence>MKSAVETLNPTRVKLTVEVPFEELKPSLDAAYKKVAAQVNIPGFRKGKVPQAVLDRQGYRGFALDEAVNEVLPKAYGEALQDNNLEPLGQPEIEVTKFEDNAALEFTAEVDVKPEITLPAYDGLAAEVEDIALTDDDVEEQIGALRERFATLNDVERAAADGDFVTIDLVAKQNDEVVEGAEVAGMSYKVGRGGMLDGLDEALAGMAAGDEKTFDSELVGGELVGEPVKVTVKVTGVQEQELPAFDDEFAQLASEFDTADELREDVRTRLGNGKRLEQAAAARDAVLEKLLEQVEIALPETIVTDELNARRQQVEQQLMFAGLSMEKYLEEEGQTQEEFEAELERRVRDAITAQFILDEVVKAEQFGVEQQELTNHVLMRAQQQGQDPQKAFEHLQEHPHHIQEYVQEILRGKALASIVEGATVKDASGNVVELKNLRPDGTIGEAEVADDDTSDA</sequence>
<evidence type="ECO:0000256" key="11">
    <source>
        <dbReference type="HAMAP-Rule" id="MF_00303"/>
    </source>
</evidence>
<evidence type="ECO:0000256" key="4">
    <source>
        <dbReference type="ARBA" id="ARBA00016902"/>
    </source>
</evidence>
<comment type="catalytic activity">
    <reaction evidence="1 11">
        <text>[protein]-peptidylproline (omega=180) = [protein]-peptidylproline (omega=0)</text>
        <dbReference type="Rhea" id="RHEA:16237"/>
        <dbReference type="Rhea" id="RHEA-COMP:10747"/>
        <dbReference type="Rhea" id="RHEA-COMP:10748"/>
        <dbReference type="ChEBI" id="CHEBI:83833"/>
        <dbReference type="ChEBI" id="CHEBI:83834"/>
        <dbReference type="EC" id="5.2.1.8"/>
    </reaction>
</comment>
<dbReference type="Gene3D" id="1.10.3120.10">
    <property type="entry name" value="Trigger factor, C-terminal domain"/>
    <property type="match status" value="1"/>
</dbReference>
<dbReference type="InterPro" id="IPR036611">
    <property type="entry name" value="Trigger_fac_ribosome-bd_sf"/>
</dbReference>
<keyword evidence="8 11" id="KW-0413">Isomerase</keyword>
<dbReference type="HAMAP" id="MF_00303">
    <property type="entry name" value="Trigger_factor_Tig"/>
    <property type="match status" value="1"/>
</dbReference>
<evidence type="ECO:0000256" key="5">
    <source>
        <dbReference type="ARBA" id="ARBA00022618"/>
    </source>
</evidence>
<reference evidence="15 16" key="1">
    <citation type="submission" date="2019-03" db="EMBL/GenBank/DDBJ databases">
        <authorList>
            <person name="Kim M.K.M."/>
        </authorList>
    </citation>
    <scope>NUCLEOTIDE SEQUENCE [LARGE SCALE GENOMIC DNA]</scope>
    <source>
        <strain evidence="15 16">18JY15-6</strain>
    </source>
</reference>
<dbReference type="PANTHER" id="PTHR30560:SF3">
    <property type="entry name" value="TRIGGER FACTOR-LIKE PROTEIN TIG, CHLOROPLASTIC"/>
    <property type="match status" value="1"/>
</dbReference>
<evidence type="ECO:0000256" key="6">
    <source>
        <dbReference type="ARBA" id="ARBA00023110"/>
    </source>
</evidence>
<dbReference type="InterPro" id="IPR037041">
    <property type="entry name" value="Trigger_fac_C_sf"/>
</dbReference>
<dbReference type="InterPro" id="IPR008880">
    <property type="entry name" value="Trigger_fac_C"/>
</dbReference>
<comment type="domain">
    <text evidence="11">Consists of 3 domains; the N-terminus binds the ribosome, the middle domain has PPIase activity, while the C-terminus has intrinsic chaperone activity on its own.</text>
</comment>
<protein>
    <recommendedName>
        <fullName evidence="4 11">Trigger factor</fullName>
        <shortName evidence="11">TF</shortName>
        <ecNumber evidence="3 11">5.2.1.8</ecNumber>
    </recommendedName>
    <alternativeName>
        <fullName evidence="10 11">PPIase</fullName>
    </alternativeName>
</protein>
<dbReference type="AlphaFoldDB" id="A0A4R1CG17"/>
<gene>
    <name evidence="11" type="primary">tig</name>
    <name evidence="15" type="ORF">EPD65_05675</name>
</gene>
<dbReference type="GO" id="GO:0015031">
    <property type="term" value="P:protein transport"/>
    <property type="evidence" value="ECO:0007669"/>
    <property type="project" value="UniProtKB-UniRule"/>
</dbReference>
<keyword evidence="16" id="KW-1185">Reference proteome</keyword>
<dbReference type="EMBL" id="SJZJ01000006">
    <property type="protein sequence ID" value="TCJ30069.1"/>
    <property type="molecule type" value="Genomic_DNA"/>
</dbReference>
<dbReference type="Proteomes" id="UP000295453">
    <property type="component" value="Unassembled WGS sequence"/>
</dbReference>
<dbReference type="GO" id="GO:0051083">
    <property type="term" value="P:'de novo' cotranslational protein folding"/>
    <property type="evidence" value="ECO:0007669"/>
    <property type="project" value="TreeGrafter"/>
</dbReference>
<evidence type="ECO:0000256" key="3">
    <source>
        <dbReference type="ARBA" id="ARBA00013194"/>
    </source>
</evidence>
<keyword evidence="7 11" id="KW-0143">Chaperone</keyword>
<evidence type="ECO:0000256" key="10">
    <source>
        <dbReference type="ARBA" id="ARBA00029986"/>
    </source>
</evidence>
<organism evidence="15 16">
    <name type="scientific">Nocardioides jejuensis</name>
    <dbReference type="NCBI Taxonomy" id="2502782"/>
    <lineage>
        <taxon>Bacteria</taxon>
        <taxon>Bacillati</taxon>
        <taxon>Actinomycetota</taxon>
        <taxon>Actinomycetes</taxon>
        <taxon>Propionibacteriales</taxon>
        <taxon>Nocardioidaceae</taxon>
        <taxon>Nocardioides</taxon>
    </lineage>
</organism>
<evidence type="ECO:0000256" key="2">
    <source>
        <dbReference type="ARBA" id="ARBA00005464"/>
    </source>
</evidence>
<feature type="domain" description="Trigger factor ribosome-binding bacterial" evidence="13">
    <location>
        <begin position="1"/>
        <end position="143"/>
    </location>
</feature>
<evidence type="ECO:0000256" key="1">
    <source>
        <dbReference type="ARBA" id="ARBA00000971"/>
    </source>
</evidence>
<proteinExistence type="inferred from homology"/>
<dbReference type="Pfam" id="PF05698">
    <property type="entry name" value="Trigger_C"/>
    <property type="match status" value="1"/>
</dbReference>
<evidence type="ECO:0000256" key="7">
    <source>
        <dbReference type="ARBA" id="ARBA00023186"/>
    </source>
</evidence>
<dbReference type="SUPFAM" id="SSF102735">
    <property type="entry name" value="Trigger factor ribosome-binding domain"/>
    <property type="match status" value="1"/>
</dbReference>
<dbReference type="InterPro" id="IPR005215">
    <property type="entry name" value="Trig_fac"/>
</dbReference>